<sequence>MTVEVDTFKHYANSGVSISFSKQQQLSSPSTSHNGSTPATTTSYQIEESVRAADFTSQSDNNNNNNNVIAISPYSEPGHLLDLSSLEAPSQYLARALTHLKALRPDYATAPYLDTFNWGEVVRIVQQLAEQDGYTPELRAEPENGSAANTTTKTHISGPKEWSFYIVAFRSRVPVGTDRTEIYQLDAIAHREAMERGGLLKYWYGVPDVNGRNLATCLWRSRADAKRGGSGPGHQRAMRVTMRHYTEWDLERYRLRITPQVPAPAPAADSTPDGEPKTKLTWKWDVSKWHDHEEE</sequence>
<evidence type="ECO:0000313" key="2">
    <source>
        <dbReference type="EMBL" id="KZF22287.1"/>
    </source>
</evidence>
<feature type="region of interest" description="Disordered" evidence="1">
    <location>
        <begin position="23"/>
        <end position="42"/>
    </location>
</feature>
<evidence type="ECO:0000256" key="1">
    <source>
        <dbReference type="SAM" id="MobiDB-lite"/>
    </source>
</evidence>
<dbReference type="Proteomes" id="UP000076632">
    <property type="component" value="Unassembled WGS sequence"/>
</dbReference>
<feature type="region of interest" description="Disordered" evidence="1">
    <location>
        <begin position="262"/>
        <end position="281"/>
    </location>
</feature>
<protein>
    <submittedName>
        <fullName evidence="2">Uncharacterized protein</fullName>
    </submittedName>
</protein>
<evidence type="ECO:0000313" key="3">
    <source>
        <dbReference type="Proteomes" id="UP000076632"/>
    </source>
</evidence>
<reference evidence="2 3" key="1">
    <citation type="journal article" date="2016" name="Fungal Biol.">
        <title>The genome of Xylona heveae provides a window into fungal endophytism.</title>
        <authorList>
            <person name="Gazis R."/>
            <person name="Kuo A."/>
            <person name="Riley R."/>
            <person name="LaButti K."/>
            <person name="Lipzen A."/>
            <person name="Lin J."/>
            <person name="Amirebrahimi M."/>
            <person name="Hesse C.N."/>
            <person name="Spatafora J.W."/>
            <person name="Henrissat B."/>
            <person name="Hainaut M."/>
            <person name="Grigoriev I.V."/>
            <person name="Hibbett D.S."/>
        </authorList>
    </citation>
    <scope>NUCLEOTIDE SEQUENCE [LARGE SCALE GENOMIC DNA]</scope>
    <source>
        <strain evidence="2 3">TC161</strain>
    </source>
</reference>
<dbReference type="PANTHER" id="PTHR36986:SF1">
    <property type="entry name" value="UPF0643 PROTEIN PB2B2.08"/>
    <property type="match status" value="1"/>
</dbReference>
<gene>
    <name evidence="2" type="ORF">L228DRAFT_268763</name>
</gene>
<dbReference type="RefSeq" id="XP_018187842.1">
    <property type="nucleotide sequence ID" value="XM_018335191.1"/>
</dbReference>
<dbReference type="EMBL" id="KV407459">
    <property type="protein sequence ID" value="KZF22287.1"/>
    <property type="molecule type" value="Genomic_DNA"/>
</dbReference>
<proteinExistence type="predicted"/>
<dbReference type="OrthoDB" id="2140489at2759"/>
<organism evidence="2 3">
    <name type="scientific">Xylona heveae (strain CBS 132557 / TC161)</name>
    <dbReference type="NCBI Taxonomy" id="1328760"/>
    <lineage>
        <taxon>Eukaryota</taxon>
        <taxon>Fungi</taxon>
        <taxon>Dikarya</taxon>
        <taxon>Ascomycota</taxon>
        <taxon>Pezizomycotina</taxon>
        <taxon>Xylonomycetes</taxon>
        <taxon>Xylonales</taxon>
        <taxon>Xylonaceae</taxon>
        <taxon>Xylona</taxon>
    </lineage>
</organism>
<name>A0A165GK10_XYLHT</name>
<accession>A0A165GK10</accession>
<dbReference type="InParanoid" id="A0A165GK10"/>
<dbReference type="AlphaFoldDB" id="A0A165GK10"/>
<dbReference type="PANTHER" id="PTHR36986">
    <property type="entry name" value="UPF0643 PROTEIN PB2B2.08"/>
    <property type="match status" value="1"/>
</dbReference>
<dbReference type="GeneID" id="28900328"/>
<keyword evidence="3" id="KW-1185">Reference proteome</keyword>